<evidence type="ECO:0000256" key="1">
    <source>
        <dbReference type="ARBA" id="ARBA00022723"/>
    </source>
</evidence>
<dbReference type="InterPro" id="IPR003245">
    <property type="entry name" value="Phytocyanin_dom"/>
</dbReference>
<keyword evidence="3" id="KW-0732">Signal</keyword>
<dbReference type="GO" id="GO:0005886">
    <property type="term" value="C:plasma membrane"/>
    <property type="evidence" value="ECO:0007669"/>
    <property type="project" value="TreeGrafter"/>
</dbReference>
<dbReference type="GO" id="GO:0046872">
    <property type="term" value="F:metal ion binding"/>
    <property type="evidence" value="ECO:0007669"/>
    <property type="project" value="UniProtKB-KW"/>
</dbReference>
<feature type="domain" description="Phytocyanin" evidence="4">
    <location>
        <begin position="17"/>
        <end position="121"/>
    </location>
</feature>
<dbReference type="SUPFAM" id="SSF49503">
    <property type="entry name" value="Cupredoxins"/>
    <property type="match status" value="1"/>
</dbReference>
<gene>
    <name evidence="5" type="ORF">AXF42_Ash020570</name>
</gene>
<protein>
    <submittedName>
        <fullName evidence="5">Blue copper protein</fullName>
    </submittedName>
</protein>
<dbReference type="Proteomes" id="UP000236161">
    <property type="component" value="Unassembled WGS sequence"/>
</dbReference>
<dbReference type="PROSITE" id="PS51485">
    <property type="entry name" value="PHYTOCYANIN"/>
    <property type="match status" value="1"/>
</dbReference>
<evidence type="ECO:0000313" key="6">
    <source>
        <dbReference type="Proteomes" id="UP000236161"/>
    </source>
</evidence>
<evidence type="ECO:0000313" key="5">
    <source>
        <dbReference type="EMBL" id="PKA63197.1"/>
    </source>
</evidence>
<evidence type="ECO:0000256" key="2">
    <source>
        <dbReference type="ARBA" id="ARBA00023180"/>
    </source>
</evidence>
<keyword evidence="1" id="KW-0479">Metal-binding</keyword>
<organism evidence="5 6">
    <name type="scientific">Apostasia shenzhenica</name>
    <dbReference type="NCBI Taxonomy" id="1088818"/>
    <lineage>
        <taxon>Eukaryota</taxon>
        <taxon>Viridiplantae</taxon>
        <taxon>Streptophyta</taxon>
        <taxon>Embryophyta</taxon>
        <taxon>Tracheophyta</taxon>
        <taxon>Spermatophyta</taxon>
        <taxon>Magnoliopsida</taxon>
        <taxon>Liliopsida</taxon>
        <taxon>Asparagales</taxon>
        <taxon>Orchidaceae</taxon>
        <taxon>Apostasioideae</taxon>
        <taxon>Apostasia</taxon>
    </lineage>
</organism>
<dbReference type="PANTHER" id="PTHR33021">
    <property type="entry name" value="BLUE COPPER PROTEIN"/>
    <property type="match status" value="1"/>
</dbReference>
<name>A0A2I0B5X4_9ASPA</name>
<evidence type="ECO:0000259" key="4">
    <source>
        <dbReference type="PROSITE" id="PS51485"/>
    </source>
</evidence>
<dbReference type="STRING" id="1088818.A0A2I0B5X4"/>
<dbReference type="InterPro" id="IPR008972">
    <property type="entry name" value="Cupredoxin"/>
</dbReference>
<dbReference type="InterPro" id="IPR039391">
    <property type="entry name" value="Phytocyanin-like"/>
</dbReference>
<dbReference type="AlphaFoldDB" id="A0A2I0B5X4"/>
<sequence>MFAVLLAVVLPAASEAKTHVVGGPTAGWRVPHNPTFYDRWSRSHKFFAGDTLVFNFKTGFHDVLRVPESGFNSCSATNPVSLGIFTGPATVRLAAAGNHYFICTFPGHCSDGHKLAIAVNQRPSMKQN</sequence>
<dbReference type="OrthoDB" id="1933492at2759"/>
<keyword evidence="6" id="KW-1185">Reference proteome</keyword>
<dbReference type="GO" id="GO:0009055">
    <property type="term" value="F:electron transfer activity"/>
    <property type="evidence" value="ECO:0007669"/>
    <property type="project" value="InterPro"/>
</dbReference>
<feature type="chain" id="PRO_5014198706" evidence="3">
    <location>
        <begin position="17"/>
        <end position="128"/>
    </location>
</feature>
<keyword evidence="2" id="KW-0325">Glycoprotein</keyword>
<dbReference type="FunFam" id="2.60.40.420:FF:000003">
    <property type="entry name" value="Blue copper"/>
    <property type="match status" value="1"/>
</dbReference>
<feature type="signal peptide" evidence="3">
    <location>
        <begin position="1"/>
        <end position="16"/>
    </location>
</feature>
<dbReference type="PANTHER" id="PTHR33021:SF496">
    <property type="entry name" value="OS08G0482700 PROTEIN"/>
    <property type="match status" value="1"/>
</dbReference>
<dbReference type="Pfam" id="PF02298">
    <property type="entry name" value="Cu_bind_like"/>
    <property type="match status" value="1"/>
</dbReference>
<reference evidence="5 6" key="1">
    <citation type="journal article" date="2017" name="Nature">
        <title>The Apostasia genome and the evolution of orchids.</title>
        <authorList>
            <person name="Zhang G.Q."/>
            <person name="Liu K.W."/>
            <person name="Li Z."/>
            <person name="Lohaus R."/>
            <person name="Hsiao Y.Y."/>
            <person name="Niu S.C."/>
            <person name="Wang J.Y."/>
            <person name="Lin Y.C."/>
            <person name="Xu Q."/>
            <person name="Chen L.J."/>
            <person name="Yoshida K."/>
            <person name="Fujiwara S."/>
            <person name="Wang Z.W."/>
            <person name="Zhang Y.Q."/>
            <person name="Mitsuda N."/>
            <person name="Wang M."/>
            <person name="Liu G.H."/>
            <person name="Pecoraro L."/>
            <person name="Huang H.X."/>
            <person name="Xiao X.J."/>
            <person name="Lin M."/>
            <person name="Wu X.Y."/>
            <person name="Wu W.L."/>
            <person name="Chen Y.Y."/>
            <person name="Chang S.B."/>
            <person name="Sakamoto S."/>
            <person name="Ohme-Takagi M."/>
            <person name="Yagi M."/>
            <person name="Zeng S.J."/>
            <person name="Shen C.Y."/>
            <person name="Yeh C.M."/>
            <person name="Luo Y.B."/>
            <person name="Tsai W.C."/>
            <person name="Van de Peer Y."/>
            <person name="Liu Z.J."/>
        </authorList>
    </citation>
    <scope>NUCLEOTIDE SEQUENCE [LARGE SCALE GENOMIC DNA]</scope>
    <source>
        <strain evidence="6">cv. Shenzhen</strain>
        <tissue evidence="5">Stem</tissue>
    </source>
</reference>
<dbReference type="EMBL" id="KZ451910">
    <property type="protein sequence ID" value="PKA63197.1"/>
    <property type="molecule type" value="Genomic_DNA"/>
</dbReference>
<dbReference type="Gene3D" id="2.60.40.420">
    <property type="entry name" value="Cupredoxins - blue copper proteins"/>
    <property type="match status" value="1"/>
</dbReference>
<accession>A0A2I0B5X4</accession>
<proteinExistence type="predicted"/>
<evidence type="ECO:0000256" key="3">
    <source>
        <dbReference type="SAM" id="SignalP"/>
    </source>
</evidence>